<evidence type="ECO:0000259" key="3">
    <source>
        <dbReference type="Pfam" id="PF01408"/>
    </source>
</evidence>
<comment type="caution">
    <text evidence="5">The sequence shown here is derived from an EMBL/GenBank/DDBJ whole genome shotgun (WGS) entry which is preliminary data.</text>
</comment>
<reference evidence="5 6" key="1">
    <citation type="submission" date="2016-06" db="EMBL/GenBank/DDBJ databases">
        <authorList>
            <person name="Varghese N."/>
            <person name="Submissions Spin"/>
        </authorList>
    </citation>
    <scope>NUCLEOTIDE SEQUENCE [LARGE SCALE GENOMIC DNA]</scope>
    <source>
        <strain evidence="5 6">DSM 45142</strain>
    </source>
</reference>
<feature type="domain" description="Gfo/Idh/MocA-like oxidoreductase N-terminal" evidence="3">
    <location>
        <begin position="13"/>
        <end position="128"/>
    </location>
</feature>
<dbReference type="Proteomes" id="UP000199405">
    <property type="component" value="Unassembled WGS sequence"/>
</dbReference>
<evidence type="ECO:0000259" key="4">
    <source>
        <dbReference type="Pfam" id="PF22725"/>
    </source>
</evidence>
<dbReference type="GeneID" id="93468904"/>
<dbReference type="PANTHER" id="PTHR22604">
    <property type="entry name" value="OXIDOREDUCTASES"/>
    <property type="match status" value="1"/>
</dbReference>
<dbReference type="Pfam" id="PF01408">
    <property type="entry name" value="GFO_IDH_MocA"/>
    <property type="match status" value="1"/>
</dbReference>
<name>A0ABY0KMI8_9ACTN</name>
<proteinExistence type="inferred from homology"/>
<evidence type="ECO:0000256" key="2">
    <source>
        <dbReference type="ARBA" id="ARBA00023002"/>
    </source>
</evidence>
<dbReference type="EMBL" id="FMCQ01000002">
    <property type="protein sequence ID" value="SCE73466.1"/>
    <property type="molecule type" value="Genomic_DNA"/>
</dbReference>
<evidence type="ECO:0000313" key="5">
    <source>
        <dbReference type="EMBL" id="SCE73466.1"/>
    </source>
</evidence>
<dbReference type="RefSeq" id="WP_276526474.1">
    <property type="nucleotide sequence ID" value="NZ_FMCQ01000002.1"/>
</dbReference>
<sequence length="333" mass="35149">MRPDALVSAAGPVRVAVLGCADVAARRMLPALTGGGAATVTAIGSRDPARAADLAGRFGVPFAGTYAEALDRPDVDAVYLPLPPALRGEWVRRALRAGKHVLAEKPLTTGAEHTAALLAEARARGLALVENMAFLHHRGHRTVYDRLASGDIGDLRHLTATFTIPPRPPGDLRNSRELGGGALLDAGVYPLRTAMRLLGPGLRVAGAALRLNDDGVDVAGSALLVGPRGVTAALTFGMAHAYRASYELHGSSGRMVLDRPYSAPVDHRPLLRVERDGRTEEVSLAADDQFARMGEEFARMVTDPAAREPAAAASLVQAELVDEVARRALRTQP</sequence>
<dbReference type="InterPro" id="IPR036291">
    <property type="entry name" value="NAD(P)-bd_dom_sf"/>
</dbReference>
<evidence type="ECO:0000313" key="6">
    <source>
        <dbReference type="Proteomes" id="UP000199405"/>
    </source>
</evidence>
<dbReference type="SUPFAM" id="SSF55347">
    <property type="entry name" value="Glyceraldehyde-3-phosphate dehydrogenase-like, C-terminal domain"/>
    <property type="match status" value="1"/>
</dbReference>
<evidence type="ECO:0000256" key="1">
    <source>
        <dbReference type="ARBA" id="ARBA00010928"/>
    </source>
</evidence>
<feature type="domain" description="GFO/IDH/MocA-like oxidoreductase" evidence="4">
    <location>
        <begin position="140"/>
        <end position="255"/>
    </location>
</feature>
<gene>
    <name evidence="5" type="ORF">GA0070562_2115</name>
</gene>
<protein>
    <submittedName>
        <fullName evidence="5">Predicted dehydrogenase</fullName>
    </submittedName>
</protein>
<accession>A0ABY0KMI8</accession>
<dbReference type="InterPro" id="IPR055170">
    <property type="entry name" value="GFO_IDH_MocA-like_dom"/>
</dbReference>
<dbReference type="PANTHER" id="PTHR22604:SF105">
    <property type="entry name" value="TRANS-1,2-DIHYDROBENZENE-1,2-DIOL DEHYDROGENASE"/>
    <property type="match status" value="1"/>
</dbReference>
<dbReference type="SUPFAM" id="SSF51735">
    <property type="entry name" value="NAD(P)-binding Rossmann-fold domains"/>
    <property type="match status" value="1"/>
</dbReference>
<keyword evidence="2" id="KW-0560">Oxidoreductase</keyword>
<keyword evidence="6" id="KW-1185">Reference proteome</keyword>
<dbReference type="Pfam" id="PF22725">
    <property type="entry name" value="GFO_IDH_MocA_C3"/>
    <property type="match status" value="1"/>
</dbReference>
<dbReference type="Gene3D" id="3.30.360.10">
    <property type="entry name" value="Dihydrodipicolinate Reductase, domain 2"/>
    <property type="match status" value="1"/>
</dbReference>
<dbReference type="InterPro" id="IPR050984">
    <property type="entry name" value="Gfo/Idh/MocA_domain"/>
</dbReference>
<comment type="similarity">
    <text evidence="1">Belongs to the Gfo/Idh/MocA family.</text>
</comment>
<organism evidence="5 6">
    <name type="scientific">Micromonospora tulbaghiae</name>
    <dbReference type="NCBI Taxonomy" id="479978"/>
    <lineage>
        <taxon>Bacteria</taxon>
        <taxon>Bacillati</taxon>
        <taxon>Actinomycetota</taxon>
        <taxon>Actinomycetes</taxon>
        <taxon>Micromonosporales</taxon>
        <taxon>Micromonosporaceae</taxon>
        <taxon>Micromonospora</taxon>
    </lineage>
</organism>
<dbReference type="Gene3D" id="3.40.50.720">
    <property type="entry name" value="NAD(P)-binding Rossmann-like Domain"/>
    <property type="match status" value="1"/>
</dbReference>
<dbReference type="InterPro" id="IPR000683">
    <property type="entry name" value="Gfo/Idh/MocA-like_OxRdtase_N"/>
</dbReference>